<dbReference type="AlphaFoldDB" id="A0A068WJR8"/>
<feature type="region of interest" description="Disordered" evidence="2">
    <location>
        <begin position="16"/>
        <end position="57"/>
    </location>
</feature>
<dbReference type="InterPro" id="IPR029071">
    <property type="entry name" value="Ubiquitin-like_domsf"/>
</dbReference>
<dbReference type="SUPFAM" id="SSF143503">
    <property type="entry name" value="PUG domain-like"/>
    <property type="match status" value="1"/>
</dbReference>
<sequence length="474" mass="53336">MGKLAKFFSRFSVDKFPKESQGRRLNEVRPENNSKQTRKESPPSIPRGPPSEGAMRAADAALSRIAAKQVPSKTPIQRRVEAESARMKKQMEEAEALASRFSKSAVTCDAGGPLKKVTFSCPRLLGDSVRGTYAEVDTLIEQELLEESEHDPAGAYTLLIIRSVESSQYPTGVDANDTSVPSIQTFRDKRKQNFITIIRNLIENPEKENFRRLRMGNKSIADLLELKFAVNFFETCGFIQREQPTNSEADAPMERYLVFPAAPTEEQLYHLKSMLSLLESGELIAPRINRDTTILQASENEVRDLAKEELPAEFFLVSRDDLRRWNEELQRMEKEKVLLTKAMRERLKSRDRRLYRYALIRVRLPHNNIMIQGTFMSTETVNDVRFWVSSCLADQGLEYSLWAPPGQISSITAGSGSRPATARVLLDDCEPTASLVDLGLAPSAILTLGVKSVTAQAIAIRLLPELEHQIIPLQ</sequence>
<evidence type="ECO:0000256" key="2">
    <source>
        <dbReference type="SAM" id="MobiDB-lite"/>
    </source>
</evidence>
<dbReference type="OrthoDB" id="49605at2759"/>
<gene>
    <name evidence="6" type="primary">EGR_01738</name>
    <name evidence="4" type="ORF">EgrG_000221200</name>
</gene>
<reference evidence="4 5" key="1">
    <citation type="journal article" date="2013" name="Nature">
        <title>The genomes of four tapeworm species reveal adaptations to parasitism.</title>
        <authorList>
            <person name="Tsai I.J."/>
            <person name="Zarowiecki M."/>
            <person name="Holroyd N."/>
            <person name="Garciarrubio A."/>
            <person name="Sanchez-Flores A."/>
            <person name="Brooks K.L."/>
            <person name="Tracey A."/>
            <person name="Bobes R.J."/>
            <person name="Fragoso G."/>
            <person name="Sciutto E."/>
            <person name="Aslett M."/>
            <person name="Beasley H."/>
            <person name="Bennett H.M."/>
            <person name="Cai J."/>
            <person name="Camicia F."/>
            <person name="Clark R."/>
            <person name="Cucher M."/>
            <person name="De Silva N."/>
            <person name="Day T.A."/>
            <person name="Deplazes P."/>
            <person name="Estrada K."/>
            <person name="Fernandez C."/>
            <person name="Holland P.W."/>
            <person name="Hou J."/>
            <person name="Hu S."/>
            <person name="Huckvale T."/>
            <person name="Hung S.S."/>
            <person name="Kamenetzky L."/>
            <person name="Keane J.A."/>
            <person name="Kiss F."/>
            <person name="Koziol U."/>
            <person name="Lambert O."/>
            <person name="Liu K."/>
            <person name="Luo X."/>
            <person name="Luo Y."/>
            <person name="Macchiaroli N."/>
            <person name="Nichol S."/>
            <person name="Paps J."/>
            <person name="Parkinson J."/>
            <person name="Pouchkina-Stantcheva N."/>
            <person name="Riddiford N."/>
            <person name="Rosenzvit M."/>
            <person name="Salinas G."/>
            <person name="Wasmuth J.D."/>
            <person name="Zamanian M."/>
            <person name="Zheng Y."/>
            <person name="Cai X."/>
            <person name="Soberon X."/>
            <person name="Olson P.D."/>
            <person name="Laclette J.P."/>
            <person name="Brehm K."/>
            <person name="Berriman M."/>
            <person name="Garciarrubio A."/>
            <person name="Bobes R.J."/>
            <person name="Fragoso G."/>
            <person name="Sanchez-Flores A."/>
            <person name="Estrada K."/>
            <person name="Cevallos M.A."/>
            <person name="Morett E."/>
            <person name="Gonzalez V."/>
            <person name="Portillo T."/>
            <person name="Ochoa-Leyva A."/>
            <person name="Jose M.V."/>
            <person name="Sciutto E."/>
            <person name="Landa A."/>
            <person name="Jimenez L."/>
            <person name="Valdes V."/>
            <person name="Carrero J.C."/>
            <person name="Larralde C."/>
            <person name="Morales-Montor J."/>
            <person name="Limon-Lason J."/>
            <person name="Soberon X."/>
            <person name="Laclette J.P."/>
        </authorList>
    </citation>
    <scope>NUCLEOTIDE SEQUENCE [LARGE SCALE GENOMIC DNA]</scope>
</reference>
<keyword evidence="1" id="KW-0175">Coiled coil</keyword>
<evidence type="ECO:0000313" key="5">
    <source>
        <dbReference type="Proteomes" id="UP000492820"/>
    </source>
</evidence>
<dbReference type="PANTHER" id="PTHR23153">
    <property type="entry name" value="UBX-RELATED"/>
    <property type="match status" value="1"/>
</dbReference>
<dbReference type="EMBL" id="LK028580">
    <property type="protein sequence ID" value="CDS20022.1"/>
    <property type="molecule type" value="Genomic_DNA"/>
</dbReference>
<dbReference type="WBParaSite" id="EgrG_000221200">
    <property type="protein sequence ID" value="EgrG_000221200"/>
    <property type="gene ID" value="EgrG_000221200"/>
</dbReference>
<name>A0A068WJR8_ECHGR</name>
<dbReference type="InterPro" id="IPR036339">
    <property type="entry name" value="PUB-like_dom_sf"/>
</dbReference>
<dbReference type="InterPro" id="IPR018997">
    <property type="entry name" value="PUB_domain"/>
</dbReference>
<accession>A0A068WJR8</accession>
<feature type="coiled-coil region" evidence="1">
    <location>
        <begin position="315"/>
        <end position="342"/>
    </location>
</feature>
<reference evidence="6" key="3">
    <citation type="submission" date="2020-10" db="UniProtKB">
        <authorList>
            <consortium name="WormBaseParasite"/>
        </authorList>
    </citation>
    <scope>IDENTIFICATION</scope>
</reference>
<evidence type="ECO:0000256" key="1">
    <source>
        <dbReference type="SAM" id="Coils"/>
    </source>
</evidence>
<feature type="compositionally biased region" description="Basic and acidic residues" evidence="2">
    <location>
        <begin position="16"/>
        <end position="41"/>
    </location>
</feature>
<dbReference type="PANTHER" id="PTHR23153:SF38">
    <property type="entry name" value="UBX DOMAIN-CONTAINING PROTEIN 6"/>
    <property type="match status" value="1"/>
</dbReference>
<reference evidence="4" key="2">
    <citation type="submission" date="2014-06" db="EMBL/GenBank/DDBJ databases">
        <authorList>
            <person name="Aslett M."/>
        </authorList>
    </citation>
    <scope>NUCLEOTIDE SEQUENCE</scope>
</reference>
<dbReference type="SUPFAM" id="SSF54236">
    <property type="entry name" value="Ubiquitin-like"/>
    <property type="match status" value="1"/>
</dbReference>
<evidence type="ECO:0000313" key="4">
    <source>
        <dbReference type="EMBL" id="CDS20022.1"/>
    </source>
</evidence>
<dbReference type="Gene3D" id="3.10.20.90">
    <property type="entry name" value="Phosphatidylinositol 3-kinase Catalytic Subunit, Chain A, domain 1"/>
    <property type="match status" value="1"/>
</dbReference>
<evidence type="ECO:0000313" key="6">
    <source>
        <dbReference type="WBParaSite" id="EgrG_000221200"/>
    </source>
</evidence>
<organism evidence="4">
    <name type="scientific">Echinococcus granulosus</name>
    <name type="common">Hydatid tapeworm</name>
    <dbReference type="NCBI Taxonomy" id="6210"/>
    <lineage>
        <taxon>Eukaryota</taxon>
        <taxon>Metazoa</taxon>
        <taxon>Spiralia</taxon>
        <taxon>Lophotrochozoa</taxon>
        <taxon>Platyhelminthes</taxon>
        <taxon>Cestoda</taxon>
        <taxon>Eucestoda</taxon>
        <taxon>Cyclophyllidea</taxon>
        <taxon>Taeniidae</taxon>
        <taxon>Echinococcus</taxon>
        <taxon>Echinococcus granulosus group</taxon>
    </lineage>
</organism>
<protein>
    <submittedName>
        <fullName evidence="4 6">UbxPUB domain containing protein</fullName>
    </submittedName>
</protein>
<evidence type="ECO:0000259" key="3">
    <source>
        <dbReference type="Pfam" id="PF09409"/>
    </source>
</evidence>
<dbReference type="Gene3D" id="1.20.58.2190">
    <property type="match status" value="1"/>
</dbReference>
<dbReference type="Pfam" id="PF09409">
    <property type="entry name" value="PUB"/>
    <property type="match status" value="1"/>
</dbReference>
<dbReference type="CDD" id="cd09212">
    <property type="entry name" value="PUB"/>
    <property type="match status" value="1"/>
</dbReference>
<proteinExistence type="predicted"/>
<dbReference type="GO" id="GO:0005737">
    <property type="term" value="C:cytoplasm"/>
    <property type="evidence" value="ECO:0007669"/>
    <property type="project" value="TreeGrafter"/>
</dbReference>
<feature type="domain" description="PUB" evidence="3">
    <location>
        <begin position="194"/>
        <end position="266"/>
    </location>
</feature>
<dbReference type="Proteomes" id="UP000492820">
    <property type="component" value="Unassembled WGS sequence"/>
</dbReference>